<feature type="non-terminal residue" evidence="1">
    <location>
        <position position="44"/>
    </location>
</feature>
<organism evidence="1 2">
    <name type="scientific">Nephila pilipes</name>
    <name type="common">Giant wood spider</name>
    <name type="synonym">Nephila maculata</name>
    <dbReference type="NCBI Taxonomy" id="299642"/>
    <lineage>
        <taxon>Eukaryota</taxon>
        <taxon>Metazoa</taxon>
        <taxon>Ecdysozoa</taxon>
        <taxon>Arthropoda</taxon>
        <taxon>Chelicerata</taxon>
        <taxon>Arachnida</taxon>
        <taxon>Araneae</taxon>
        <taxon>Araneomorphae</taxon>
        <taxon>Entelegynae</taxon>
        <taxon>Araneoidea</taxon>
        <taxon>Nephilidae</taxon>
        <taxon>Nephila</taxon>
    </lineage>
</organism>
<gene>
    <name evidence="1" type="ORF">NPIL_123881</name>
</gene>
<keyword evidence="2" id="KW-1185">Reference proteome</keyword>
<dbReference type="AlphaFoldDB" id="A0A8X6QH77"/>
<comment type="caution">
    <text evidence="1">The sequence shown here is derived from an EMBL/GenBank/DDBJ whole genome shotgun (WGS) entry which is preliminary data.</text>
</comment>
<dbReference type="Proteomes" id="UP000887013">
    <property type="component" value="Unassembled WGS sequence"/>
</dbReference>
<evidence type="ECO:0000313" key="1">
    <source>
        <dbReference type="EMBL" id="GFU26536.1"/>
    </source>
</evidence>
<reference evidence="1" key="1">
    <citation type="submission" date="2020-08" db="EMBL/GenBank/DDBJ databases">
        <title>Multicomponent nature underlies the extraordinary mechanical properties of spider dragline silk.</title>
        <authorList>
            <person name="Kono N."/>
            <person name="Nakamura H."/>
            <person name="Mori M."/>
            <person name="Yoshida Y."/>
            <person name="Ohtoshi R."/>
            <person name="Malay A.D."/>
            <person name="Moran D.A.P."/>
            <person name="Tomita M."/>
            <person name="Numata K."/>
            <person name="Arakawa K."/>
        </authorList>
    </citation>
    <scope>NUCLEOTIDE SEQUENCE</scope>
</reference>
<accession>A0A8X6QH77</accession>
<protein>
    <submittedName>
        <fullName evidence="1">Uncharacterized protein</fullName>
    </submittedName>
</protein>
<proteinExistence type="predicted"/>
<dbReference type="EMBL" id="BMAW01081859">
    <property type="protein sequence ID" value="GFU26536.1"/>
    <property type="molecule type" value="Genomic_DNA"/>
</dbReference>
<evidence type="ECO:0000313" key="2">
    <source>
        <dbReference type="Proteomes" id="UP000887013"/>
    </source>
</evidence>
<name>A0A8X6QH77_NEPPI</name>
<sequence length="44" mass="4768">MNLKCPNHDAVFLRSGAFYNCGRIGPVSPSTPNSYVANIIGEKE</sequence>